<proteinExistence type="predicted"/>
<organism evidence="3">
    <name type="scientific">Octopus bimaculoides</name>
    <name type="common">California two-spotted octopus</name>
    <dbReference type="NCBI Taxonomy" id="37653"/>
    <lineage>
        <taxon>Eukaryota</taxon>
        <taxon>Metazoa</taxon>
        <taxon>Spiralia</taxon>
        <taxon>Lophotrochozoa</taxon>
        <taxon>Mollusca</taxon>
        <taxon>Cephalopoda</taxon>
        <taxon>Coleoidea</taxon>
        <taxon>Octopodiformes</taxon>
        <taxon>Octopoda</taxon>
        <taxon>Incirrata</taxon>
        <taxon>Octopodidae</taxon>
        <taxon>Octopus</taxon>
    </lineage>
</organism>
<dbReference type="OrthoDB" id="5817428at2759"/>
<dbReference type="GO" id="GO:0048259">
    <property type="term" value="P:regulation of receptor-mediated endocytosis"/>
    <property type="evidence" value="ECO:0007669"/>
    <property type="project" value="TreeGrafter"/>
</dbReference>
<feature type="non-terminal residue" evidence="3">
    <location>
        <position position="89"/>
    </location>
</feature>
<feature type="domain" description="Alpha-2-macroglobulin RAP C-terminal" evidence="2">
    <location>
        <begin position="18"/>
        <end position="80"/>
    </location>
</feature>
<dbReference type="AlphaFoldDB" id="A0A0L8G440"/>
<dbReference type="Gene3D" id="1.20.81.10">
    <property type="entry name" value="RAP domain"/>
    <property type="match status" value="1"/>
</dbReference>
<feature type="coiled-coil region" evidence="1">
    <location>
        <begin position="40"/>
        <end position="70"/>
    </location>
</feature>
<dbReference type="GO" id="GO:0048019">
    <property type="term" value="F:receptor antagonist activity"/>
    <property type="evidence" value="ECO:0007669"/>
    <property type="project" value="InterPro"/>
</dbReference>
<dbReference type="GO" id="GO:0005783">
    <property type="term" value="C:endoplasmic reticulum"/>
    <property type="evidence" value="ECO:0007669"/>
    <property type="project" value="InterPro"/>
</dbReference>
<dbReference type="GO" id="GO:0050750">
    <property type="term" value="F:low-density lipoprotein particle receptor binding"/>
    <property type="evidence" value="ECO:0007669"/>
    <property type="project" value="InterPro"/>
</dbReference>
<evidence type="ECO:0000259" key="2">
    <source>
        <dbReference type="Pfam" id="PF06401"/>
    </source>
</evidence>
<evidence type="ECO:0000256" key="1">
    <source>
        <dbReference type="SAM" id="Coils"/>
    </source>
</evidence>
<dbReference type="PANTHER" id="PTHR16560">
    <property type="entry name" value="ALPHA-2-MACROGLOBULIN RECEPTOR-ASSOCIATED PROTEIN"/>
    <property type="match status" value="1"/>
</dbReference>
<dbReference type="SUPFAM" id="SSF47045">
    <property type="entry name" value="RAP domain-like"/>
    <property type="match status" value="1"/>
</dbReference>
<gene>
    <name evidence="3" type="ORF">OCBIM_22000448mg</name>
</gene>
<dbReference type="InterPro" id="IPR010483">
    <property type="entry name" value="Alpha_2_MRAP_C"/>
</dbReference>
<dbReference type="InterPro" id="IPR036744">
    <property type="entry name" value="RAP_sf"/>
</dbReference>
<dbReference type="Pfam" id="PF06401">
    <property type="entry name" value="Alpha-2-MRAP_C"/>
    <property type="match status" value="1"/>
</dbReference>
<evidence type="ECO:0000313" key="3">
    <source>
        <dbReference type="EMBL" id="KOF71801.1"/>
    </source>
</evidence>
<protein>
    <recommendedName>
        <fullName evidence="2">Alpha-2-macroglobulin RAP C-terminal domain-containing protein</fullName>
    </recommendedName>
</protein>
<reference evidence="3" key="1">
    <citation type="submission" date="2015-07" db="EMBL/GenBank/DDBJ databases">
        <title>MeaNS - Measles Nucleotide Surveillance Program.</title>
        <authorList>
            <person name="Tran T."/>
            <person name="Druce J."/>
        </authorList>
    </citation>
    <scope>NUCLEOTIDE SEQUENCE</scope>
    <source>
        <strain evidence="3">UCB-OBI-ISO-001</strain>
        <tissue evidence="3">Gonad</tissue>
    </source>
</reference>
<sequence>MNKLHIPDPHMNREATKLKSKHLKKLWKQAHYSGFTDEELSKLQDEFLKHQQKLDEYEQMKEKLAELEKVTDNNLGSDDELRLLHKEFK</sequence>
<dbReference type="PANTHER" id="PTHR16560:SF2">
    <property type="entry name" value="ALPHA-2-MACROGLOBULIN RECEPTOR-ASSOCIATED PROTEIN"/>
    <property type="match status" value="1"/>
</dbReference>
<dbReference type="EMBL" id="KQ423968">
    <property type="protein sequence ID" value="KOF71801.1"/>
    <property type="molecule type" value="Genomic_DNA"/>
</dbReference>
<name>A0A0L8G440_OCTBM</name>
<keyword evidence="1" id="KW-0175">Coiled coil</keyword>
<dbReference type="GO" id="GO:0008201">
    <property type="term" value="F:heparin binding"/>
    <property type="evidence" value="ECO:0007669"/>
    <property type="project" value="InterPro"/>
</dbReference>
<dbReference type="InterPro" id="IPR038003">
    <property type="entry name" value="A2-macroglobuin_RAP"/>
</dbReference>
<accession>A0A0L8G440</accession>